<dbReference type="AlphaFoldDB" id="A0A1I1GYC9"/>
<dbReference type="InterPro" id="IPR046461">
    <property type="entry name" value="TerL_ATPase"/>
</dbReference>
<dbReference type="RefSeq" id="WP_090087430.1">
    <property type="nucleotide sequence ID" value="NZ_FOMG01000001.1"/>
</dbReference>
<reference evidence="3 4" key="1">
    <citation type="submission" date="2016-10" db="EMBL/GenBank/DDBJ databases">
        <authorList>
            <person name="de Groot N.N."/>
        </authorList>
    </citation>
    <scope>NUCLEOTIDE SEQUENCE [LARGE SCALE GENOMIC DNA]</scope>
    <source>
        <strain evidence="3 4">DSM 12992</strain>
    </source>
</reference>
<dbReference type="PANTHER" id="PTHR41287:SF1">
    <property type="entry name" value="PROTEIN YMFN"/>
    <property type="match status" value="1"/>
</dbReference>
<feature type="domain" description="Terminase large subunit-like ATPase" evidence="1">
    <location>
        <begin position="82"/>
        <end position="258"/>
    </location>
</feature>
<evidence type="ECO:0000313" key="3">
    <source>
        <dbReference type="EMBL" id="SFC14868.1"/>
    </source>
</evidence>
<dbReference type="Pfam" id="PF20441">
    <property type="entry name" value="TerL_nuclease"/>
    <property type="match status" value="1"/>
</dbReference>
<dbReference type="PANTHER" id="PTHR41287">
    <property type="match status" value="1"/>
</dbReference>
<keyword evidence="4" id="KW-1185">Reference proteome</keyword>
<dbReference type="STRING" id="119641.SAMN05421842_10156"/>
<name>A0A1I1GYC9_9CLOT</name>
<dbReference type="GO" id="GO:0004519">
    <property type="term" value="F:endonuclease activity"/>
    <property type="evidence" value="ECO:0007669"/>
    <property type="project" value="InterPro"/>
</dbReference>
<dbReference type="Gene3D" id="3.40.50.300">
    <property type="entry name" value="P-loop containing nucleotide triphosphate hydrolases"/>
    <property type="match status" value="1"/>
</dbReference>
<feature type="domain" description="Terminase large subunit-like endonuclease" evidence="2">
    <location>
        <begin position="289"/>
        <end position="544"/>
    </location>
</feature>
<evidence type="ECO:0000259" key="1">
    <source>
        <dbReference type="Pfam" id="PF03354"/>
    </source>
</evidence>
<organism evidence="3 4">
    <name type="scientific">Clostridium uliginosum</name>
    <dbReference type="NCBI Taxonomy" id="119641"/>
    <lineage>
        <taxon>Bacteria</taxon>
        <taxon>Bacillati</taxon>
        <taxon>Bacillota</taxon>
        <taxon>Clostridia</taxon>
        <taxon>Eubacteriales</taxon>
        <taxon>Clostridiaceae</taxon>
        <taxon>Clostridium</taxon>
    </lineage>
</organism>
<dbReference type="Proteomes" id="UP000199263">
    <property type="component" value="Unassembled WGS sequence"/>
</dbReference>
<sequence>MMLLDNAIKYAHDVVEGSEITTKEVLQQCKIFLNDYKNRQYNEDFKYYFDENKLQIIENLLKLFNYATGFVAGKPVLEGIAPFQCFFLANLFGWRFKDNVNKFRYNDITLYIARKNAKTWLVSLVFILLMLTEQNYSEFYSICLTKELASEIRKAMVQTLESSPSVLKYFKISKTLTGRIECRLTHSYFQPRVAEAEKNNSVRPSAFISDEHGNFKENSNFKAMQSGQKNVVNPLTFRTTTAYAIDNSIMLSDLDYIRKVLDGIVKNERQFALLYYSTKEHLWDDIGMYMACPLRIEENYETIRETRAKALVKEDEVEEYITKDMNYFLPANSGETFTNEEEIKGCELEKDIDWNGRRVYLGIDLAESDDNTALAMITYDEEKEVVYSKVWAFIPKDRVEMKTRKERVDYQSHIDNNNCFACGDEKVDYKYLEDFIFKLEETYGVEIVQLGYDVRNAGRSIREIEEHGIECVEVIQFSRVLHAPIKWLHENLLSKKNKYYRNKLLDIELANCKAKRDENKGWYLSKKASTGKIDMVFALVDALYLLQQELLEGETWVSQR</sequence>
<dbReference type="Gene3D" id="3.30.420.240">
    <property type="match status" value="1"/>
</dbReference>
<evidence type="ECO:0000313" key="4">
    <source>
        <dbReference type="Proteomes" id="UP000199263"/>
    </source>
</evidence>
<dbReference type="EMBL" id="FOMG01000001">
    <property type="protein sequence ID" value="SFC14868.1"/>
    <property type="molecule type" value="Genomic_DNA"/>
</dbReference>
<dbReference type="InterPro" id="IPR005021">
    <property type="entry name" value="Terminase_largesu-like"/>
</dbReference>
<dbReference type="Pfam" id="PF03354">
    <property type="entry name" value="TerL_ATPase"/>
    <property type="match status" value="1"/>
</dbReference>
<dbReference type="InterPro" id="IPR027417">
    <property type="entry name" value="P-loop_NTPase"/>
</dbReference>
<proteinExistence type="predicted"/>
<protein>
    <submittedName>
        <fullName evidence="3">Phage terminase-like protein, large subunit, contains N-terminal HTH domain</fullName>
    </submittedName>
</protein>
<gene>
    <name evidence="3" type="ORF">SAMN05421842_10156</name>
</gene>
<dbReference type="InterPro" id="IPR046462">
    <property type="entry name" value="TerL_nuclease"/>
</dbReference>
<evidence type="ECO:0000259" key="2">
    <source>
        <dbReference type="Pfam" id="PF20441"/>
    </source>
</evidence>
<dbReference type="OrthoDB" id="9760250at2"/>
<accession>A0A1I1GYC9</accession>